<name>A0ACB8U2X8_9APHY</name>
<keyword evidence="2" id="KW-1185">Reference proteome</keyword>
<proteinExistence type="predicted"/>
<reference evidence="1" key="1">
    <citation type="journal article" date="2021" name="Environ. Microbiol.">
        <title>Gene family expansions and transcriptome signatures uncover fungal adaptations to wood decay.</title>
        <authorList>
            <person name="Hage H."/>
            <person name="Miyauchi S."/>
            <person name="Viragh M."/>
            <person name="Drula E."/>
            <person name="Min B."/>
            <person name="Chaduli D."/>
            <person name="Navarro D."/>
            <person name="Favel A."/>
            <person name="Norest M."/>
            <person name="Lesage-Meessen L."/>
            <person name="Balint B."/>
            <person name="Merenyi Z."/>
            <person name="de Eugenio L."/>
            <person name="Morin E."/>
            <person name="Martinez A.T."/>
            <person name="Baldrian P."/>
            <person name="Stursova M."/>
            <person name="Martinez M.J."/>
            <person name="Novotny C."/>
            <person name="Magnuson J.K."/>
            <person name="Spatafora J.W."/>
            <person name="Maurice S."/>
            <person name="Pangilinan J."/>
            <person name="Andreopoulos W."/>
            <person name="LaButti K."/>
            <person name="Hundley H."/>
            <person name="Na H."/>
            <person name="Kuo A."/>
            <person name="Barry K."/>
            <person name="Lipzen A."/>
            <person name="Henrissat B."/>
            <person name="Riley R."/>
            <person name="Ahrendt S."/>
            <person name="Nagy L.G."/>
            <person name="Grigoriev I.V."/>
            <person name="Martin F."/>
            <person name="Rosso M.N."/>
        </authorList>
    </citation>
    <scope>NUCLEOTIDE SEQUENCE</scope>
    <source>
        <strain evidence="1">CBS 384.51</strain>
    </source>
</reference>
<organism evidence="1 2">
    <name type="scientific">Irpex rosettiformis</name>
    <dbReference type="NCBI Taxonomy" id="378272"/>
    <lineage>
        <taxon>Eukaryota</taxon>
        <taxon>Fungi</taxon>
        <taxon>Dikarya</taxon>
        <taxon>Basidiomycota</taxon>
        <taxon>Agaricomycotina</taxon>
        <taxon>Agaricomycetes</taxon>
        <taxon>Polyporales</taxon>
        <taxon>Irpicaceae</taxon>
        <taxon>Irpex</taxon>
    </lineage>
</organism>
<comment type="caution">
    <text evidence="1">The sequence shown here is derived from an EMBL/GenBank/DDBJ whole genome shotgun (WGS) entry which is preliminary data.</text>
</comment>
<dbReference type="Proteomes" id="UP001055072">
    <property type="component" value="Unassembled WGS sequence"/>
</dbReference>
<protein>
    <submittedName>
        <fullName evidence="1">Uncharacterized protein</fullName>
    </submittedName>
</protein>
<dbReference type="EMBL" id="MU274913">
    <property type="protein sequence ID" value="KAI0088541.1"/>
    <property type="molecule type" value="Genomic_DNA"/>
</dbReference>
<gene>
    <name evidence="1" type="ORF">BDY19DRAFT_948116</name>
</gene>
<sequence length="177" mass="19379">MAQERAGLTLDAFPNPEILENDLILYFRTNAVGPINTINAFLPLLRAGTTKKCLAISTSMGSPRFTNANDFSTFSGYAMSKAALNLAMAKYACQFRDEGLVFLTISPGLVKTMVGTKEEVDAAYAIFDRMNREKNPDFEGAITTEQSVSDILALLDKVTIANSGTFVHRDGRDANYF</sequence>
<evidence type="ECO:0000313" key="1">
    <source>
        <dbReference type="EMBL" id="KAI0088541.1"/>
    </source>
</evidence>
<evidence type="ECO:0000313" key="2">
    <source>
        <dbReference type="Proteomes" id="UP001055072"/>
    </source>
</evidence>
<accession>A0ACB8U2X8</accession>